<evidence type="ECO:0000313" key="4">
    <source>
        <dbReference type="Proteomes" id="UP001595075"/>
    </source>
</evidence>
<keyword evidence="1" id="KW-0560">Oxidoreductase</keyword>
<comment type="caution">
    <text evidence="3">The sequence shown here is derived from an EMBL/GenBank/DDBJ whole genome shotgun (WGS) entry which is preliminary data.</text>
</comment>
<dbReference type="Proteomes" id="UP001595075">
    <property type="component" value="Unassembled WGS sequence"/>
</dbReference>
<feature type="domain" description="Enoyl reductase (ER)" evidence="2">
    <location>
        <begin position="22"/>
        <end position="338"/>
    </location>
</feature>
<dbReference type="PANTHER" id="PTHR43205:SF42">
    <property type="entry name" value="ALCOHOL DEHYDROGENASE, ZINC-CONTAINING (AFU_ORTHOLOGUE AFUA_7G04530)"/>
    <property type="match status" value="1"/>
</dbReference>
<dbReference type="Gene3D" id="3.90.180.10">
    <property type="entry name" value="Medium-chain alcohol dehydrogenases, catalytic domain"/>
    <property type="match status" value="1"/>
</dbReference>
<evidence type="ECO:0000313" key="3">
    <source>
        <dbReference type="EMBL" id="KAL2060151.1"/>
    </source>
</evidence>
<evidence type="ECO:0000259" key="2">
    <source>
        <dbReference type="SMART" id="SM00829"/>
    </source>
</evidence>
<evidence type="ECO:0000256" key="1">
    <source>
        <dbReference type="ARBA" id="ARBA00023002"/>
    </source>
</evidence>
<dbReference type="InterPro" id="IPR020843">
    <property type="entry name" value="ER"/>
</dbReference>
<protein>
    <recommendedName>
        <fullName evidence="2">Enoyl reductase (ER) domain-containing protein</fullName>
    </recommendedName>
</protein>
<name>A0ABR4BST0_9HELO</name>
<dbReference type="InterPro" id="IPR036291">
    <property type="entry name" value="NAD(P)-bd_dom_sf"/>
</dbReference>
<dbReference type="SUPFAM" id="SSF50129">
    <property type="entry name" value="GroES-like"/>
    <property type="match status" value="1"/>
</dbReference>
<dbReference type="InterPro" id="IPR041694">
    <property type="entry name" value="ADH_N_2"/>
</dbReference>
<organism evidence="3 4">
    <name type="scientific">Oculimacula yallundae</name>
    <dbReference type="NCBI Taxonomy" id="86028"/>
    <lineage>
        <taxon>Eukaryota</taxon>
        <taxon>Fungi</taxon>
        <taxon>Dikarya</taxon>
        <taxon>Ascomycota</taxon>
        <taxon>Pezizomycotina</taxon>
        <taxon>Leotiomycetes</taxon>
        <taxon>Helotiales</taxon>
        <taxon>Ploettnerulaceae</taxon>
        <taxon>Oculimacula</taxon>
    </lineage>
</organism>
<dbReference type="SUPFAM" id="SSF51735">
    <property type="entry name" value="NAD(P)-binding Rossmann-fold domains"/>
    <property type="match status" value="1"/>
</dbReference>
<gene>
    <name evidence="3" type="ORF">VTL71DRAFT_9973</name>
</gene>
<keyword evidence="4" id="KW-1185">Reference proteome</keyword>
<dbReference type="PANTHER" id="PTHR43205">
    <property type="entry name" value="PROSTAGLANDIN REDUCTASE"/>
    <property type="match status" value="1"/>
</dbReference>
<proteinExistence type="predicted"/>
<dbReference type="Pfam" id="PF00107">
    <property type="entry name" value="ADH_zinc_N"/>
    <property type="match status" value="1"/>
</dbReference>
<dbReference type="CDD" id="cd05288">
    <property type="entry name" value="PGDH"/>
    <property type="match status" value="1"/>
</dbReference>
<dbReference type="SMART" id="SM00829">
    <property type="entry name" value="PKS_ER"/>
    <property type="match status" value="1"/>
</dbReference>
<dbReference type="Gene3D" id="3.40.50.720">
    <property type="entry name" value="NAD(P)-binding Rossmann-like Domain"/>
    <property type="match status" value="1"/>
</dbReference>
<dbReference type="Pfam" id="PF16884">
    <property type="entry name" value="ADH_N_2"/>
    <property type="match status" value="1"/>
</dbReference>
<accession>A0ABR4BST0</accession>
<dbReference type="EMBL" id="JAZHXI010000024">
    <property type="protein sequence ID" value="KAL2060151.1"/>
    <property type="molecule type" value="Genomic_DNA"/>
</dbReference>
<dbReference type="InterPro" id="IPR011032">
    <property type="entry name" value="GroES-like_sf"/>
</dbReference>
<dbReference type="InterPro" id="IPR045010">
    <property type="entry name" value="MDR_fam"/>
</dbReference>
<reference evidence="3 4" key="1">
    <citation type="journal article" date="2024" name="Commun. Biol.">
        <title>Comparative genomic analysis of thermophilic fungi reveals convergent evolutionary adaptations and gene losses.</title>
        <authorList>
            <person name="Steindorff A.S."/>
            <person name="Aguilar-Pontes M.V."/>
            <person name="Robinson A.J."/>
            <person name="Andreopoulos B."/>
            <person name="LaButti K."/>
            <person name="Kuo A."/>
            <person name="Mondo S."/>
            <person name="Riley R."/>
            <person name="Otillar R."/>
            <person name="Haridas S."/>
            <person name="Lipzen A."/>
            <person name="Grimwood J."/>
            <person name="Schmutz J."/>
            <person name="Clum A."/>
            <person name="Reid I.D."/>
            <person name="Moisan M.C."/>
            <person name="Butler G."/>
            <person name="Nguyen T.T.M."/>
            <person name="Dewar K."/>
            <person name="Conant G."/>
            <person name="Drula E."/>
            <person name="Henrissat B."/>
            <person name="Hansel C."/>
            <person name="Singer S."/>
            <person name="Hutchinson M.I."/>
            <person name="de Vries R.P."/>
            <person name="Natvig D.O."/>
            <person name="Powell A.J."/>
            <person name="Tsang A."/>
            <person name="Grigoriev I.V."/>
        </authorList>
    </citation>
    <scope>NUCLEOTIDE SEQUENCE [LARGE SCALE GENOMIC DNA]</scope>
    <source>
        <strain evidence="3 4">CBS 494.80</strain>
    </source>
</reference>
<sequence>MPESTYLSIVLAQRPDGDIVPGKTLNFKENPILDESNLKDGEILAETLYLSLDPGLRNSMNDIDRETYMSPVQLGDIMRGWGISKVIASKSSSHPVGSYVFSLSGWTEMAIIAAKDAEIISIPPNTRVTDGLGLFGITGLTAYFGLIDVGKIKKGDFVVVSGAAGATGSVACQIAKLKGAKVLGLAGSKEKVAWLKELGCDEALNYKDIDFKAKFNNATTELIDVYFDNVGGEILEAAISRAKDHARFVICGAISQYNSPNPAGPRNFVTVIVKRIKMEGFIVLDYEKQFPEARKEIAQWLAEGKLERKDTIIKGGLKAAEEAFLGLFKGSNTGKLLVEVKSDSDREDMGSSL</sequence>
<dbReference type="InterPro" id="IPR013149">
    <property type="entry name" value="ADH-like_C"/>
</dbReference>